<proteinExistence type="predicted"/>
<sequence length="132" mass="15563">MRYLLDILSDDKDNISLDVQEIIDDFSNSLYVSSLSIIELVFLLQNGKIKTKYNDPEILIRSINEDFYIETLHTKDSHLKFYCSFQKVGNHKDQIDHFIISQAICEGMPLVSSDRKFREYTSQKLDFIFNKR</sequence>
<dbReference type="Gene3D" id="3.40.50.1010">
    <property type="entry name" value="5'-nuclease"/>
    <property type="match status" value="1"/>
</dbReference>
<dbReference type="EMBL" id="CP094532">
    <property type="protein sequence ID" value="UOE39817.1"/>
    <property type="molecule type" value="Genomic_DNA"/>
</dbReference>
<gene>
    <name evidence="2" type="ORF">MTP09_07730</name>
</gene>
<dbReference type="Pfam" id="PF01850">
    <property type="entry name" value="PIN"/>
    <property type="match status" value="1"/>
</dbReference>
<dbReference type="InterPro" id="IPR052919">
    <property type="entry name" value="TA_system_RNase"/>
</dbReference>
<feature type="domain" description="PIN" evidence="1">
    <location>
        <begin position="5"/>
        <end position="120"/>
    </location>
</feature>
<dbReference type="RefSeq" id="WP_243547655.1">
    <property type="nucleotide sequence ID" value="NZ_CP094532.1"/>
</dbReference>
<evidence type="ECO:0000313" key="2">
    <source>
        <dbReference type="EMBL" id="UOE39817.1"/>
    </source>
</evidence>
<protein>
    <recommendedName>
        <fullName evidence="1">PIN domain-containing protein</fullName>
    </recommendedName>
</protein>
<dbReference type="InterPro" id="IPR029060">
    <property type="entry name" value="PIN-like_dom_sf"/>
</dbReference>
<dbReference type="PANTHER" id="PTHR36173">
    <property type="entry name" value="RIBONUCLEASE VAPC16-RELATED"/>
    <property type="match status" value="1"/>
</dbReference>
<organism evidence="2 3">
    <name type="scientific">Chryseobacterium suipulveris</name>
    <dbReference type="NCBI Taxonomy" id="2929800"/>
    <lineage>
        <taxon>Bacteria</taxon>
        <taxon>Pseudomonadati</taxon>
        <taxon>Bacteroidota</taxon>
        <taxon>Flavobacteriia</taxon>
        <taxon>Flavobacteriales</taxon>
        <taxon>Weeksellaceae</taxon>
        <taxon>Chryseobacterium group</taxon>
        <taxon>Chryseobacterium</taxon>
    </lineage>
</organism>
<dbReference type="Proteomes" id="UP000831460">
    <property type="component" value="Chromosome"/>
</dbReference>
<evidence type="ECO:0000313" key="3">
    <source>
        <dbReference type="Proteomes" id="UP000831460"/>
    </source>
</evidence>
<name>A0ABY4BKU7_9FLAO</name>
<evidence type="ECO:0000259" key="1">
    <source>
        <dbReference type="Pfam" id="PF01850"/>
    </source>
</evidence>
<reference evidence="2 3" key="1">
    <citation type="submission" date="2022-03" db="EMBL/GenBank/DDBJ databases">
        <title>Chryseobacterium sp. isolated from particulate matters in swine house.</title>
        <authorList>
            <person name="Won M."/>
            <person name="Kim S.-J."/>
            <person name="Kwon S.-W."/>
        </authorList>
    </citation>
    <scope>NUCLEOTIDE SEQUENCE [LARGE SCALE GENOMIC DNA]</scope>
    <source>
        <strain evidence="2 3">SC2-2</strain>
    </source>
</reference>
<dbReference type="PANTHER" id="PTHR36173:SF2">
    <property type="entry name" value="RIBONUCLEASE VAPC16"/>
    <property type="match status" value="1"/>
</dbReference>
<keyword evidence="3" id="KW-1185">Reference proteome</keyword>
<dbReference type="SUPFAM" id="SSF88723">
    <property type="entry name" value="PIN domain-like"/>
    <property type="match status" value="1"/>
</dbReference>
<dbReference type="InterPro" id="IPR002716">
    <property type="entry name" value="PIN_dom"/>
</dbReference>
<accession>A0ABY4BKU7</accession>